<dbReference type="InterPro" id="IPR033347">
    <property type="entry name" value="Di19"/>
</dbReference>
<evidence type="ECO:0000256" key="1">
    <source>
        <dbReference type="SAM" id="MobiDB-lite"/>
    </source>
</evidence>
<sequence>MQPKRRFRKSECNSTLSIWRKELREGNLQSLLGGSQHLCNLPVVEPELVSAQPHSIEEAGLTKESSSEDSSHRLYLIPISRDRNIHQSPLSDKEQEDRARRCEFVKGLLLSTFLDDN</sequence>
<accession>A0A834HAS9</accession>
<reference evidence="3" key="1">
    <citation type="submission" date="2019-11" db="EMBL/GenBank/DDBJ databases">
        <authorList>
            <person name="Liu Y."/>
            <person name="Hou J."/>
            <person name="Li T.-Q."/>
            <person name="Guan C.-H."/>
            <person name="Wu X."/>
            <person name="Wu H.-Z."/>
            <person name="Ling F."/>
            <person name="Zhang R."/>
            <person name="Shi X.-G."/>
            <person name="Ren J.-P."/>
            <person name="Chen E.-F."/>
            <person name="Sun J.-M."/>
        </authorList>
    </citation>
    <scope>NUCLEOTIDE SEQUENCE</scope>
    <source>
        <strain evidence="3">Adult_tree_wgs_1</strain>
        <tissue evidence="3">Leaves</tissue>
    </source>
</reference>
<evidence type="ECO:0000313" key="3">
    <source>
        <dbReference type="EMBL" id="KAF7150409.1"/>
    </source>
</evidence>
<name>A0A834HAS9_RHOSS</name>
<evidence type="ECO:0000313" key="4">
    <source>
        <dbReference type="Proteomes" id="UP000626092"/>
    </source>
</evidence>
<feature type="region of interest" description="Disordered" evidence="1">
    <location>
        <begin position="54"/>
        <end position="73"/>
    </location>
</feature>
<comment type="caution">
    <text evidence="3">The sequence shown here is derived from an EMBL/GenBank/DDBJ whole genome shotgun (WGS) entry which is preliminary data.</text>
</comment>
<dbReference type="AlphaFoldDB" id="A0A834HAS9"/>
<gene>
    <name evidence="3" type="ORF">RHSIM_Rhsim02G0005700</name>
</gene>
<dbReference type="PANTHER" id="PTHR31875:SF36">
    <property type="entry name" value="PROTEIN DEHYDRATION-INDUCED 19 HOMOLOG 4-LIKE"/>
    <property type="match status" value="1"/>
</dbReference>
<feature type="compositionally biased region" description="Basic and acidic residues" evidence="1">
    <location>
        <begin position="55"/>
        <end position="72"/>
    </location>
</feature>
<protein>
    <recommendedName>
        <fullName evidence="2">Di19 C-terminal domain-containing protein</fullName>
    </recommendedName>
</protein>
<keyword evidence="4" id="KW-1185">Reference proteome</keyword>
<evidence type="ECO:0000259" key="2">
    <source>
        <dbReference type="Pfam" id="PF14571"/>
    </source>
</evidence>
<dbReference type="InterPro" id="IPR027935">
    <property type="entry name" value="Di19_C"/>
</dbReference>
<organism evidence="3 4">
    <name type="scientific">Rhododendron simsii</name>
    <name type="common">Sims's rhododendron</name>
    <dbReference type="NCBI Taxonomy" id="118357"/>
    <lineage>
        <taxon>Eukaryota</taxon>
        <taxon>Viridiplantae</taxon>
        <taxon>Streptophyta</taxon>
        <taxon>Embryophyta</taxon>
        <taxon>Tracheophyta</taxon>
        <taxon>Spermatophyta</taxon>
        <taxon>Magnoliopsida</taxon>
        <taxon>eudicotyledons</taxon>
        <taxon>Gunneridae</taxon>
        <taxon>Pentapetalae</taxon>
        <taxon>asterids</taxon>
        <taxon>Ericales</taxon>
        <taxon>Ericaceae</taxon>
        <taxon>Ericoideae</taxon>
        <taxon>Rhodoreae</taxon>
        <taxon>Rhododendron</taxon>
    </lineage>
</organism>
<dbReference type="Proteomes" id="UP000626092">
    <property type="component" value="Unassembled WGS sequence"/>
</dbReference>
<dbReference type="Pfam" id="PF14571">
    <property type="entry name" value="Di19_C"/>
    <property type="match status" value="1"/>
</dbReference>
<dbReference type="EMBL" id="WJXA01000002">
    <property type="protein sequence ID" value="KAF7150409.1"/>
    <property type="molecule type" value="Genomic_DNA"/>
</dbReference>
<feature type="domain" description="Di19 C-terminal" evidence="2">
    <location>
        <begin position="16"/>
        <end position="112"/>
    </location>
</feature>
<proteinExistence type="predicted"/>
<dbReference type="OrthoDB" id="6270329at2759"/>
<dbReference type="PANTHER" id="PTHR31875">
    <property type="entry name" value="PROTEIN DEHYDRATION-INDUCED 19"/>
    <property type="match status" value="1"/>
</dbReference>